<dbReference type="SUPFAM" id="SSF46785">
    <property type="entry name" value="Winged helix' DNA-binding domain"/>
    <property type="match status" value="1"/>
</dbReference>
<evidence type="ECO:0000313" key="2">
    <source>
        <dbReference type="EMBL" id="SEJ49564.1"/>
    </source>
</evidence>
<dbReference type="AlphaFoldDB" id="A0A1H6ZBX8"/>
<evidence type="ECO:0000313" key="3">
    <source>
        <dbReference type="Proteomes" id="UP000199005"/>
    </source>
</evidence>
<organism evidence="2 3">
    <name type="scientific">Azotobacter beijerinckii</name>
    <dbReference type="NCBI Taxonomy" id="170623"/>
    <lineage>
        <taxon>Bacteria</taxon>
        <taxon>Pseudomonadati</taxon>
        <taxon>Pseudomonadota</taxon>
        <taxon>Gammaproteobacteria</taxon>
        <taxon>Pseudomonadales</taxon>
        <taxon>Pseudomonadaceae</taxon>
        <taxon>Azotobacter</taxon>
    </lineage>
</organism>
<proteinExistence type="predicted"/>
<dbReference type="Gene3D" id="1.10.10.10">
    <property type="entry name" value="Winged helix-like DNA-binding domain superfamily/Winged helix DNA-binding domain"/>
    <property type="match status" value="1"/>
</dbReference>
<gene>
    <name evidence="2" type="ORF">SAMN04244579_04591</name>
</gene>
<dbReference type="InterPro" id="IPR000835">
    <property type="entry name" value="HTH_MarR-typ"/>
</dbReference>
<dbReference type="PANTHER" id="PTHR39515:SF2">
    <property type="entry name" value="HTH-TYPE TRANSCRIPTIONAL REGULATOR RV0880"/>
    <property type="match status" value="1"/>
</dbReference>
<dbReference type="Gene3D" id="1.10.287.100">
    <property type="match status" value="1"/>
</dbReference>
<evidence type="ECO:0000259" key="1">
    <source>
        <dbReference type="PROSITE" id="PS50995"/>
    </source>
</evidence>
<dbReference type="InterPro" id="IPR036390">
    <property type="entry name" value="WH_DNA-bd_sf"/>
</dbReference>
<dbReference type="InterPro" id="IPR036388">
    <property type="entry name" value="WH-like_DNA-bd_sf"/>
</dbReference>
<dbReference type="EMBL" id="FNYO01000132">
    <property type="protein sequence ID" value="SEJ49564.1"/>
    <property type="molecule type" value="Genomic_DNA"/>
</dbReference>
<dbReference type="GO" id="GO:0003700">
    <property type="term" value="F:DNA-binding transcription factor activity"/>
    <property type="evidence" value="ECO:0007669"/>
    <property type="project" value="InterPro"/>
</dbReference>
<reference evidence="2 3" key="1">
    <citation type="submission" date="2016-10" db="EMBL/GenBank/DDBJ databases">
        <authorList>
            <person name="de Groot N.N."/>
        </authorList>
    </citation>
    <scope>NUCLEOTIDE SEQUENCE [LARGE SCALE GENOMIC DNA]</scope>
    <source>
        <strain evidence="2 3">DSM 1041</strain>
    </source>
</reference>
<keyword evidence="2" id="KW-0238">DNA-binding</keyword>
<protein>
    <submittedName>
        <fullName evidence="2">DNA-binding transcriptional regulator, MarR family</fullName>
    </submittedName>
</protein>
<dbReference type="PRINTS" id="PR00598">
    <property type="entry name" value="HTHMARR"/>
</dbReference>
<name>A0A1H6ZBX8_9GAMM</name>
<dbReference type="Pfam" id="PF01047">
    <property type="entry name" value="MarR"/>
    <property type="match status" value="1"/>
</dbReference>
<dbReference type="Proteomes" id="UP000199005">
    <property type="component" value="Unassembled WGS sequence"/>
</dbReference>
<dbReference type="SMART" id="SM00347">
    <property type="entry name" value="HTH_MARR"/>
    <property type="match status" value="1"/>
</dbReference>
<dbReference type="PROSITE" id="PS50995">
    <property type="entry name" value="HTH_MARR_2"/>
    <property type="match status" value="1"/>
</dbReference>
<feature type="domain" description="HTH marR-type" evidence="1">
    <location>
        <begin position="1"/>
        <end position="103"/>
    </location>
</feature>
<accession>A0A1H6ZBX8</accession>
<dbReference type="STRING" id="170623.SAMN04244579_04591"/>
<dbReference type="InterPro" id="IPR052526">
    <property type="entry name" value="HTH-type_Bedaq_tolerance"/>
</dbReference>
<dbReference type="PANTHER" id="PTHR39515">
    <property type="entry name" value="CONSERVED PROTEIN"/>
    <property type="match status" value="1"/>
</dbReference>
<dbReference type="GO" id="GO:0003677">
    <property type="term" value="F:DNA binding"/>
    <property type="evidence" value="ECO:0007669"/>
    <property type="project" value="UniProtKB-KW"/>
</dbReference>
<sequence>MLVISAIDRLGDGVTPSMLAASENMRSSNLAAVLRELEASGLIIRTQDARDRRKVRVQLTDAGRHVLQLSRQRRDDWLMAAMMACLTGEEREQLIDAGELLERLAAYSDFASIDKENRL</sequence>